<comment type="subcellular location">
    <subcellularLocation>
        <location evidence="1">Peroxisome</location>
    </subcellularLocation>
</comment>
<keyword evidence="5" id="KW-0732">Signal</keyword>
<dbReference type="SUPFAM" id="SSF53474">
    <property type="entry name" value="alpha/beta-Hydrolases"/>
    <property type="match status" value="1"/>
</dbReference>
<reference evidence="7" key="1">
    <citation type="submission" date="2019-04" db="EMBL/GenBank/DDBJ databases">
        <title>Sequencing of skin fungus with MAO and IRED activity.</title>
        <authorList>
            <person name="Marsaioli A.J."/>
            <person name="Bonatto J.M.C."/>
            <person name="Reis Junior O."/>
        </authorList>
    </citation>
    <scope>NUCLEOTIDE SEQUENCE</scope>
    <source>
        <strain evidence="7">30M1</strain>
    </source>
</reference>
<comment type="similarity">
    <text evidence="2">Belongs to the AB hydrolase superfamily. AKT2 hydrolase family.</text>
</comment>
<evidence type="ECO:0000256" key="2">
    <source>
        <dbReference type="ARBA" id="ARBA00005668"/>
    </source>
</evidence>
<dbReference type="GO" id="GO:0005777">
    <property type="term" value="C:peroxisome"/>
    <property type="evidence" value="ECO:0007669"/>
    <property type="project" value="UniProtKB-SubCell"/>
</dbReference>
<organism evidence="7 8">
    <name type="scientific">Curvularia kusanoi</name>
    <name type="common">Cochliobolus kusanoi</name>
    <dbReference type="NCBI Taxonomy" id="90978"/>
    <lineage>
        <taxon>Eukaryota</taxon>
        <taxon>Fungi</taxon>
        <taxon>Dikarya</taxon>
        <taxon>Ascomycota</taxon>
        <taxon>Pezizomycotina</taxon>
        <taxon>Dothideomycetes</taxon>
        <taxon>Pleosporomycetidae</taxon>
        <taxon>Pleosporales</taxon>
        <taxon>Pleosporineae</taxon>
        <taxon>Pleosporaceae</taxon>
        <taxon>Curvularia</taxon>
    </lineage>
</organism>
<feature type="signal peptide" evidence="5">
    <location>
        <begin position="1"/>
        <end position="20"/>
    </location>
</feature>
<dbReference type="Pfam" id="PF12697">
    <property type="entry name" value="Abhydrolase_6"/>
    <property type="match status" value="1"/>
</dbReference>
<feature type="domain" description="AB hydrolase-1" evidence="6">
    <location>
        <begin position="27"/>
        <end position="283"/>
    </location>
</feature>
<evidence type="ECO:0000256" key="4">
    <source>
        <dbReference type="ARBA" id="ARBA00023140"/>
    </source>
</evidence>
<evidence type="ECO:0000313" key="7">
    <source>
        <dbReference type="EMBL" id="KAF3004833.1"/>
    </source>
</evidence>
<dbReference type="EMBL" id="SWKU01000007">
    <property type="protein sequence ID" value="KAF3004833.1"/>
    <property type="molecule type" value="Genomic_DNA"/>
</dbReference>
<evidence type="ECO:0000256" key="1">
    <source>
        <dbReference type="ARBA" id="ARBA00004275"/>
    </source>
</evidence>
<proteinExistence type="inferred from homology"/>
<dbReference type="PANTHER" id="PTHR37017">
    <property type="entry name" value="AB HYDROLASE-1 DOMAIN-CONTAINING PROTEIN-RELATED"/>
    <property type="match status" value="1"/>
</dbReference>
<dbReference type="InterPro" id="IPR029058">
    <property type="entry name" value="AB_hydrolase_fold"/>
</dbReference>
<dbReference type="Gene3D" id="3.40.50.1820">
    <property type="entry name" value="alpha/beta hydrolase"/>
    <property type="match status" value="1"/>
</dbReference>
<feature type="chain" id="PRO_5040139346" description="AB hydrolase-1 domain-containing protein" evidence="5">
    <location>
        <begin position="21"/>
        <end position="298"/>
    </location>
</feature>
<name>A0A9P4THU8_CURKU</name>
<dbReference type="Proteomes" id="UP000801428">
    <property type="component" value="Unassembled WGS sequence"/>
</dbReference>
<accession>A0A9P4THU8</accession>
<dbReference type="InterPro" id="IPR052897">
    <property type="entry name" value="Sec-Metab_Biosynth_Hydrolase"/>
</dbReference>
<dbReference type="InterPro" id="IPR000073">
    <property type="entry name" value="AB_hydrolase_1"/>
</dbReference>
<evidence type="ECO:0000313" key="8">
    <source>
        <dbReference type="Proteomes" id="UP000801428"/>
    </source>
</evidence>
<keyword evidence="8" id="KW-1185">Reference proteome</keyword>
<sequence>MAILQTISLGLLLLISYAAATTSKPALILVPGAFHRASVYDTVSRQLHNAGYTHIDAVELPSLGYSATGVERTADVEAVTQLLSQRLHLDGDDVILVGNSYGATVIMEAVKDFEAYSSALGPRTPNSAQILGLIMLSGYIPTITSVTSPATHLDVRAVSPSYFSFHPSPPSKNTTAPSLVTWDLDLATYPPSHTFYNLLNASAAAYWTSQLLPTSFEALNATGTYIAYGGRFRTLYVVAEFDNCVGPEFAWAYVEQEGARFEVEVLEADHVPMLSRPREVVDVVRRFAGERVGRGTSV</sequence>
<protein>
    <recommendedName>
        <fullName evidence="6">AB hydrolase-1 domain-containing protein</fullName>
    </recommendedName>
</protein>
<dbReference type="OrthoDB" id="408373at2759"/>
<gene>
    <name evidence="7" type="ORF">E8E13_004304</name>
</gene>
<evidence type="ECO:0000259" key="6">
    <source>
        <dbReference type="Pfam" id="PF12697"/>
    </source>
</evidence>
<keyword evidence="4" id="KW-0576">Peroxisome</keyword>
<dbReference type="PANTHER" id="PTHR37017:SF11">
    <property type="entry name" value="ESTERASE_LIPASE_THIOESTERASE DOMAIN-CONTAINING PROTEIN"/>
    <property type="match status" value="1"/>
</dbReference>
<comment type="caution">
    <text evidence="7">The sequence shown here is derived from an EMBL/GenBank/DDBJ whole genome shotgun (WGS) entry which is preliminary data.</text>
</comment>
<evidence type="ECO:0000256" key="3">
    <source>
        <dbReference type="ARBA" id="ARBA00023026"/>
    </source>
</evidence>
<dbReference type="AlphaFoldDB" id="A0A9P4THU8"/>
<evidence type="ECO:0000256" key="5">
    <source>
        <dbReference type="SAM" id="SignalP"/>
    </source>
</evidence>
<keyword evidence="3" id="KW-0843">Virulence</keyword>